<accession>A0ABY3SGS7</accession>
<name>A0ABY3SGS7_9BACL</name>
<evidence type="ECO:0000259" key="3">
    <source>
        <dbReference type="PROSITE" id="PS51272"/>
    </source>
</evidence>
<dbReference type="InterPro" id="IPR001119">
    <property type="entry name" value="SLH_dom"/>
</dbReference>
<dbReference type="EMBL" id="CP090978">
    <property type="protein sequence ID" value="UJF33243.1"/>
    <property type="molecule type" value="Genomic_DNA"/>
</dbReference>
<dbReference type="Proteomes" id="UP001649230">
    <property type="component" value="Chromosome"/>
</dbReference>
<evidence type="ECO:0000256" key="2">
    <source>
        <dbReference type="SAM" id="SignalP"/>
    </source>
</evidence>
<dbReference type="Pfam" id="PF00395">
    <property type="entry name" value="SLH"/>
    <property type="match status" value="2"/>
</dbReference>
<dbReference type="InterPro" id="IPR014755">
    <property type="entry name" value="Cu-Rt/internalin_Ig-like"/>
</dbReference>
<keyword evidence="5" id="KW-1185">Reference proteome</keyword>
<proteinExistence type="predicted"/>
<feature type="domain" description="SLH" evidence="3">
    <location>
        <begin position="26"/>
        <end position="90"/>
    </location>
</feature>
<dbReference type="PROSITE" id="PS51272">
    <property type="entry name" value="SLH"/>
    <property type="match status" value="2"/>
</dbReference>
<evidence type="ECO:0000313" key="4">
    <source>
        <dbReference type="EMBL" id="UJF33243.1"/>
    </source>
</evidence>
<reference evidence="4 5" key="1">
    <citation type="journal article" date="2024" name="Int. J. Syst. Evol. Microbiol.">
        <title>Paenibacillus hexagrammi sp. nov., a novel bacterium isolated from the gut content of Hexagrammos agrammus.</title>
        <authorList>
            <person name="Jung H.K."/>
            <person name="Kim D.G."/>
            <person name="Zin H."/>
            <person name="Park J."/>
            <person name="Jung H."/>
            <person name="Kim Y.O."/>
            <person name="Kong H.J."/>
            <person name="Kim J.W."/>
            <person name="Kim Y.S."/>
        </authorList>
    </citation>
    <scope>NUCLEOTIDE SEQUENCE [LARGE SCALE GENOMIC DNA]</scope>
    <source>
        <strain evidence="4 5">YPD9-1</strain>
    </source>
</reference>
<feature type="signal peptide" evidence="2">
    <location>
        <begin position="1"/>
        <end position="24"/>
    </location>
</feature>
<keyword evidence="1 2" id="KW-0732">Signal</keyword>
<gene>
    <name evidence="4" type="ORF">L0M14_27535</name>
</gene>
<feature type="domain" description="SLH" evidence="3">
    <location>
        <begin position="93"/>
        <end position="156"/>
    </location>
</feature>
<organism evidence="4 5">
    <name type="scientific">Paenibacillus hexagrammi</name>
    <dbReference type="NCBI Taxonomy" id="2908839"/>
    <lineage>
        <taxon>Bacteria</taxon>
        <taxon>Bacillati</taxon>
        <taxon>Bacillota</taxon>
        <taxon>Bacilli</taxon>
        <taxon>Bacillales</taxon>
        <taxon>Paenibacillaceae</taxon>
        <taxon>Paenibacillus</taxon>
    </lineage>
</organism>
<dbReference type="Gene3D" id="2.60.40.1220">
    <property type="match status" value="1"/>
</dbReference>
<evidence type="ECO:0000256" key="1">
    <source>
        <dbReference type="ARBA" id="ARBA00022729"/>
    </source>
</evidence>
<sequence length="1024" mass="107198">MKKSLSVVLSTAVALSMFSSMAFAKTSADFSDLKELDAATQAKFDAMISAGIFDGVSDTTFGLKDEMNRAQFAKVAALIMGLDVNKDLTASSFNDVSVDDPANGYALPYIEALKEAGVTDGYAEGQYNPAGKVTKEQLATFLVRVLGKDADAKAMTGEDATVSDWAQGYVALALELKLLANGEDGTFGGQANATRDLLLTGAYEAKQQYVPAGKVSVTEAKATGVQQVTVSFNKPVDTEKATLSLKKGTADVATTVKFADDKKSAVLSLTDVKVGEGDYTVTLSGLDADAVEKTTATFIGEKEAVKSIEFASAGDTVAYSKQATVRVKPLNQYGEVASFSAGDYSVYTTDGSATLSKDSVDGTLIVKMNTMDITGVVQGASMIPVTVYHNDTRISAQKTFKLGNTSFISKIELGDAKYSNGSALSDKGDYLEVPVRELDQYGNVVTADQLEADGINDNLNAVITPYESNIAVTYDKDSEGTNRIVKMTLSDKLDKNGEYTATIYGGASSETMKFNVKAAAVVTKVEFGSFTGTLAAGDGLDGTDAQYIPVIGYDASGNKLSTTDLVNDTNIERIKISASGNVHAVDAAGNASAQLIKTGEHAGSIKLTVDKTAANGTAYISANISEMNANDYKYMNLPIGKARVADTMTVATDSKKKGIGTSDTDLVVKVKDQYGADLKNIVGDTTENGKAVSYDVYMTVTSVSTDAANTGTGFTVVGKDDNAAFTTAPIIGDNVKQNFTITPDKFDIFNDGFTINTNNTIGKAEVKFELRKTVGDGTPSVIRTITKTFEGLNAAKADLTYSVSQPGEAYAFLDNAENFGALGTALTANYGGSKVAKEITVSAKDSAGDEVAIPNQVQRATTGDPNVAKAVIGDGVHGDAGKAYVMGNEAGTTDVTVLYETLKGELKSVNTSVTVKNEMPAVASITANGDKTIADGSDISIDSIMDLAVKDQFGDEFKDGNQVTYNAILGLTYAVEDVVGEGNITIDQDNGTISIDSTVKGFTLKVVAPNGKTASTAVTVAVLN</sequence>
<evidence type="ECO:0000313" key="5">
    <source>
        <dbReference type="Proteomes" id="UP001649230"/>
    </source>
</evidence>
<dbReference type="RefSeq" id="WP_235119581.1">
    <property type="nucleotide sequence ID" value="NZ_CP090978.1"/>
</dbReference>
<feature type="chain" id="PRO_5045778514" evidence="2">
    <location>
        <begin position="25"/>
        <end position="1024"/>
    </location>
</feature>
<protein>
    <submittedName>
        <fullName evidence="4">S-layer homology domain-containing protein</fullName>
    </submittedName>
</protein>